<reference evidence="6" key="1">
    <citation type="submission" date="2017-02" db="UniProtKB">
        <authorList>
            <consortium name="WormBaseParasite"/>
        </authorList>
    </citation>
    <scope>IDENTIFICATION</scope>
</reference>
<dbReference type="EMBL" id="UYSG01011456">
    <property type="protein sequence ID" value="VDL62398.1"/>
    <property type="molecule type" value="Genomic_DNA"/>
</dbReference>
<sequence length="136" mass="15237">MNPRLLPAYFACLIYFTFIVEGTRREGLTVEADGDVEADPICGLHPVDILTSSILQNSINSDSSSFLIIGNALTSLYRTQPEYYAFLMRCTTAWNRCQKAKLSRRGALTLMAQDQPWKRLCKEGLSLPSLQQAETV</sequence>
<gene>
    <name evidence="2" type="ORF">HDID_LOCUS9949</name>
    <name evidence="3" type="ORF">WMSIL1_LOCUS10614</name>
</gene>
<evidence type="ECO:0000313" key="5">
    <source>
        <dbReference type="Proteomes" id="UP000321570"/>
    </source>
</evidence>
<reference evidence="2 4" key="2">
    <citation type="submission" date="2018-11" db="EMBL/GenBank/DDBJ databases">
        <authorList>
            <consortium name="Pathogen Informatics"/>
        </authorList>
    </citation>
    <scope>NUCLEOTIDE SEQUENCE [LARGE SCALE GENOMIC DNA]</scope>
</reference>
<feature type="signal peptide" evidence="1">
    <location>
        <begin position="1"/>
        <end position="22"/>
    </location>
</feature>
<organism evidence="6">
    <name type="scientific">Hymenolepis diminuta</name>
    <name type="common">Rat tapeworm</name>
    <dbReference type="NCBI Taxonomy" id="6216"/>
    <lineage>
        <taxon>Eukaryota</taxon>
        <taxon>Metazoa</taxon>
        <taxon>Spiralia</taxon>
        <taxon>Lophotrochozoa</taxon>
        <taxon>Platyhelminthes</taxon>
        <taxon>Cestoda</taxon>
        <taxon>Eucestoda</taxon>
        <taxon>Cyclophyllidea</taxon>
        <taxon>Hymenolepididae</taxon>
        <taxon>Hymenolepis</taxon>
    </lineage>
</organism>
<proteinExistence type="predicted"/>
<dbReference type="EMBL" id="CABIJS010000455">
    <property type="protein sequence ID" value="VUZ51972.1"/>
    <property type="molecule type" value="Genomic_DNA"/>
</dbReference>
<dbReference type="WBParaSite" id="HDID_0000995101-mRNA-1">
    <property type="protein sequence ID" value="HDID_0000995101-mRNA-1"/>
    <property type="gene ID" value="HDID_0000995101"/>
</dbReference>
<evidence type="ECO:0000256" key="1">
    <source>
        <dbReference type="SAM" id="SignalP"/>
    </source>
</evidence>
<evidence type="ECO:0000313" key="4">
    <source>
        <dbReference type="Proteomes" id="UP000274504"/>
    </source>
</evidence>
<accession>A0A0R3SWB1</accession>
<dbReference type="AlphaFoldDB" id="A0A0R3SWB1"/>
<evidence type="ECO:0000313" key="6">
    <source>
        <dbReference type="WBParaSite" id="HDID_0000995101-mRNA-1"/>
    </source>
</evidence>
<reference evidence="3 5" key="3">
    <citation type="submission" date="2019-07" db="EMBL/GenBank/DDBJ databases">
        <authorList>
            <person name="Jastrzebski P J."/>
            <person name="Paukszto L."/>
            <person name="Jastrzebski P J."/>
        </authorList>
    </citation>
    <scope>NUCLEOTIDE SEQUENCE [LARGE SCALE GENOMIC DNA]</scope>
    <source>
        <strain evidence="3 5">WMS-il1</strain>
    </source>
</reference>
<evidence type="ECO:0000313" key="3">
    <source>
        <dbReference type="EMBL" id="VUZ51972.1"/>
    </source>
</evidence>
<protein>
    <submittedName>
        <fullName evidence="6">Secreted protein</fullName>
    </submittedName>
</protein>
<name>A0A0R3SWB1_HYMDI</name>
<feature type="chain" id="PRO_5044546594" evidence="1">
    <location>
        <begin position="23"/>
        <end position="136"/>
    </location>
</feature>
<keyword evidence="1" id="KW-0732">Signal</keyword>
<dbReference type="OrthoDB" id="6260191at2759"/>
<evidence type="ECO:0000313" key="2">
    <source>
        <dbReference type="EMBL" id="VDL62398.1"/>
    </source>
</evidence>
<keyword evidence="5" id="KW-1185">Reference proteome</keyword>
<dbReference type="Proteomes" id="UP000274504">
    <property type="component" value="Unassembled WGS sequence"/>
</dbReference>
<dbReference type="Proteomes" id="UP000321570">
    <property type="component" value="Unassembled WGS sequence"/>
</dbReference>